<dbReference type="AlphaFoldDB" id="A0A0F9EX75"/>
<protein>
    <submittedName>
        <fullName evidence="2">Uncharacterized protein</fullName>
    </submittedName>
</protein>
<proteinExistence type="predicted"/>
<feature type="non-terminal residue" evidence="2">
    <location>
        <position position="36"/>
    </location>
</feature>
<feature type="compositionally biased region" description="Polar residues" evidence="1">
    <location>
        <begin position="8"/>
        <end position="30"/>
    </location>
</feature>
<sequence>MTMPARSGQATYCTGSGDNMPDDNTISVDTTMKKLK</sequence>
<accession>A0A0F9EX75</accession>
<feature type="region of interest" description="Disordered" evidence="1">
    <location>
        <begin position="1"/>
        <end position="36"/>
    </location>
</feature>
<organism evidence="2">
    <name type="scientific">marine sediment metagenome</name>
    <dbReference type="NCBI Taxonomy" id="412755"/>
    <lineage>
        <taxon>unclassified sequences</taxon>
        <taxon>metagenomes</taxon>
        <taxon>ecological metagenomes</taxon>
    </lineage>
</organism>
<reference evidence="2" key="1">
    <citation type="journal article" date="2015" name="Nature">
        <title>Complex archaea that bridge the gap between prokaryotes and eukaryotes.</title>
        <authorList>
            <person name="Spang A."/>
            <person name="Saw J.H."/>
            <person name="Jorgensen S.L."/>
            <person name="Zaremba-Niedzwiedzka K."/>
            <person name="Martijn J."/>
            <person name="Lind A.E."/>
            <person name="van Eijk R."/>
            <person name="Schleper C."/>
            <person name="Guy L."/>
            <person name="Ettema T.J."/>
        </authorList>
    </citation>
    <scope>NUCLEOTIDE SEQUENCE</scope>
</reference>
<comment type="caution">
    <text evidence="2">The sequence shown here is derived from an EMBL/GenBank/DDBJ whole genome shotgun (WGS) entry which is preliminary data.</text>
</comment>
<dbReference type="EMBL" id="LAZR01025777">
    <property type="protein sequence ID" value="KKL70831.1"/>
    <property type="molecule type" value="Genomic_DNA"/>
</dbReference>
<name>A0A0F9EX75_9ZZZZ</name>
<gene>
    <name evidence="2" type="ORF">LCGC14_2100940</name>
</gene>
<evidence type="ECO:0000313" key="2">
    <source>
        <dbReference type="EMBL" id="KKL70831.1"/>
    </source>
</evidence>
<evidence type="ECO:0000256" key="1">
    <source>
        <dbReference type="SAM" id="MobiDB-lite"/>
    </source>
</evidence>